<dbReference type="Gene3D" id="3.40.50.300">
    <property type="entry name" value="P-loop containing nucleotide triphosphate hydrolases"/>
    <property type="match status" value="1"/>
</dbReference>
<dbReference type="InterPro" id="IPR003439">
    <property type="entry name" value="ABC_transporter-like_ATP-bd"/>
</dbReference>
<proteinExistence type="predicted"/>
<evidence type="ECO:0000256" key="1">
    <source>
        <dbReference type="ARBA" id="ARBA00022448"/>
    </source>
</evidence>
<dbReference type="NCBIfam" id="NF010068">
    <property type="entry name" value="PRK13548.1"/>
    <property type="match status" value="1"/>
</dbReference>
<keyword evidence="3 7" id="KW-0067">ATP-binding</keyword>
<dbReference type="InterPro" id="IPR003593">
    <property type="entry name" value="AAA+_ATPase"/>
</dbReference>
<feature type="domain" description="ABC transporter" evidence="6">
    <location>
        <begin position="2"/>
        <end position="238"/>
    </location>
</feature>
<evidence type="ECO:0000256" key="4">
    <source>
        <dbReference type="ARBA" id="ARBA00022967"/>
    </source>
</evidence>
<evidence type="ECO:0000313" key="8">
    <source>
        <dbReference type="Proteomes" id="UP000681526"/>
    </source>
</evidence>
<dbReference type="RefSeq" id="WP_244860511.1">
    <property type="nucleotide sequence ID" value="NZ_CAJRAY010000038.1"/>
</dbReference>
<keyword evidence="2" id="KW-0547">Nucleotide-binding</keyword>
<dbReference type="SUPFAM" id="SSF52540">
    <property type="entry name" value="P-loop containing nucleoside triphosphate hydrolases"/>
    <property type="match status" value="1"/>
</dbReference>
<comment type="caution">
    <text evidence="7">The sequence shown here is derived from an EMBL/GenBank/DDBJ whole genome shotgun (WGS) entry which is preliminary data.</text>
</comment>
<dbReference type="PROSITE" id="PS50893">
    <property type="entry name" value="ABC_TRANSPORTER_2"/>
    <property type="match status" value="1"/>
</dbReference>
<evidence type="ECO:0000256" key="2">
    <source>
        <dbReference type="ARBA" id="ARBA00022741"/>
    </source>
</evidence>
<dbReference type="PANTHER" id="PTHR42794">
    <property type="entry name" value="HEMIN IMPORT ATP-BINDING PROTEIN HMUV"/>
    <property type="match status" value="1"/>
</dbReference>
<feature type="region of interest" description="Disordered" evidence="5">
    <location>
        <begin position="255"/>
        <end position="289"/>
    </location>
</feature>
<dbReference type="PANTHER" id="PTHR42794:SF1">
    <property type="entry name" value="HEMIN IMPORT ATP-BINDING PROTEIN HMUV"/>
    <property type="match status" value="1"/>
</dbReference>
<dbReference type="Pfam" id="PF00005">
    <property type="entry name" value="ABC_tran"/>
    <property type="match status" value="1"/>
</dbReference>
<dbReference type="SMART" id="SM00382">
    <property type="entry name" value="AAA"/>
    <property type="match status" value="1"/>
</dbReference>
<evidence type="ECO:0000256" key="3">
    <source>
        <dbReference type="ARBA" id="ARBA00022840"/>
    </source>
</evidence>
<evidence type="ECO:0000313" key="7">
    <source>
        <dbReference type="EMBL" id="CAG5084995.1"/>
    </source>
</evidence>
<accession>A0ABN7RT79</accession>
<keyword evidence="1" id="KW-0813">Transport</keyword>
<keyword evidence="8" id="KW-1185">Reference proteome</keyword>
<keyword evidence="4" id="KW-1278">Translocase</keyword>
<feature type="compositionally biased region" description="Basic and acidic residues" evidence="5">
    <location>
        <begin position="277"/>
        <end position="289"/>
    </location>
</feature>
<dbReference type="EMBL" id="CAJRAY010000038">
    <property type="protein sequence ID" value="CAG5084995.1"/>
    <property type="molecule type" value="Genomic_DNA"/>
</dbReference>
<name>A0ABN7RT79_THEXY</name>
<gene>
    <name evidence="7" type="primary">txxe 1357- fepC</name>
    <name evidence="7" type="ORF">TXXE_08415</name>
</gene>
<dbReference type="InterPro" id="IPR027417">
    <property type="entry name" value="P-loop_NTPase"/>
</dbReference>
<dbReference type="GO" id="GO:0005524">
    <property type="term" value="F:ATP binding"/>
    <property type="evidence" value="ECO:0007669"/>
    <property type="project" value="UniProtKB-KW"/>
</dbReference>
<dbReference type="InterPro" id="IPR017871">
    <property type="entry name" value="ABC_transporter-like_CS"/>
</dbReference>
<sequence length="289" mass="31488">MIEVDGLTIAAGGRRILDNIGFRLEAGGLYGIIGPNGAGKSSLLAAISGVRRIDAGSVRLFGRPVSSWPRRTLARRLAVLQQEPLPRTAFTVREVVSMGRYPYQNWFGGRDEEGEALVDRVLETLGLSAYAGRRMDALSGGERQRVALAKVMAQDPELLLLDEPTTYLDIGYQIQLLDLVRTWQRSGGRTVVAVLHDLNLAAQYCDRLLVMHEGRLAGDGPPSAVLTPEMIRRVFGVEPVLLPHPESGVPQLLLQPGSREMEPAGFGHAAPSGTARPEPEKERTIANER</sequence>
<evidence type="ECO:0000256" key="5">
    <source>
        <dbReference type="SAM" id="MobiDB-lite"/>
    </source>
</evidence>
<dbReference type="Proteomes" id="UP000681526">
    <property type="component" value="Unassembled WGS sequence"/>
</dbReference>
<protein>
    <submittedName>
        <fullName evidence="7">ATP-binding component of ferric enterobactin transport</fullName>
    </submittedName>
</protein>
<reference evidence="7 8" key="1">
    <citation type="submission" date="2021-04" db="EMBL/GenBank/DDBJ databases">
        <authorList>
            <person name="Rakotoarivonina H."/>
        </authorList>
    </citation>
    <scope>NUCLEOTIDE SEQUENCE [LARGE SCALE GENOMIC DNA]</scope>
    <source>
        <strain evidence="7 8">XE</strain>
    </source>
</reference>
<dbReference type="CDD" id="cd03214">
    <property type="entry name" value="ABC_Iron-Siderophores_B12_Hemin"/>
    <property type="match status" value="1"/>
</dbReference>
<organism evidence="7 8">
    <name type="scientific">Thermobacillus xylanilyticus</name>
    <dbReference type="NCBI Taxonomy" id="76633"/>
    <lineage>
        <taxon>Bacteria</taxon>
        <taxon>Bacillati</taxon>
        <taxon>Bacillota</taxon>
        <taxon>Bacilli</taxon>
        <taxon>Bacillales</taxon>
        <taxon>Paenibacillaceae</taxon>
        <taxon>Thermobacillus</taxon>
    </lineage>
</organism>
<dbReference type="PROSITE" id="PS00211">
    <property type="entry name" value="ABC_TRANSPORTER_1"/>
    <property type="match status" value="1"/>
</dbReference>
<evidence type="ECO:0000259" key="6">
    <source>
        <dbReference type="PROSITE" id="PS50893"/>
    </source>
</evidence>